<dbReference type="PANTHER" id="PTHR12829">
    <property type="entry name" value="N6-ADENOSINE-METHYLTRANSFERASE"/>
    <property type="match status" value="1"/>
</dbReference>
<dbReference type="GO" id="GO:0032259">
    <property type="term" value="P:methylation"/>
    <property type="evidence" value="ECO:0007669"/>
    <property type="project" value="UniProtKB-KW"/>
</dbReference>
<reference evidence="2 3" key="1">
    <citation type="submission" date="2021-01" db="EMBL/GenBank/DDBJ databases">
        <title>Genome public.</title>
        <authorList>
            <person name="Liu C."/>
            <person name="Sun Q."/>
        </authorList>
    </citation>
    <scope>NUCLEOTIDE SEQUENCE [LARGE SCALE GENOMIC DNA]</scope>
    <source>
        <strain evidence="2 3">YIM B02564</strain>
    </source>
</reference>
<dbReference type="InterPro" id="IPR029063">
    <property type="entry name" value="SAM-dependent_MTases_sf"/>
</dbReference>
<dbReference type="PROSITE" id="PS00092">
    <property type="entry name" value="N6_MTASE"/>
    <property type="match status" value="1"/>
</dbReference>
<dbReference type="SUPFAM" id="SSF53335">
    <property type="entry name" value="S-adenosyl-L-methionine-dependent methyltransferases"/>
    <property type="match status" value="1"/>
</dbReference>
<dbReference type="GO" id="GO:0008168">
    <property type="term" value="F:methyltransferase activity"/>
    <property type="evidence" value="ECO:0007669"/>
    <property type="project" value="UniProtKB-KW"/>
</dbReference>
<comment type="similarity">
    <text evidence="1">Belongs to the MT-A70-like family.</text>
</comment>
<dbReference type="InterPro" id="IPR002052">
    <property type="entry name" value="DNA_methylase_N6_adenine_CS"/>
</dbReference>
<dbReference type="RefSeq" id="WP_202652078.1">
    <property type="nucleotide sequence ID" value="NZ_JAESWB010000025.1"/>
</dbReference>
<dbReference type="PROSITE" id="PS51143">
    <property type="entry name" value="MT_A70"/>
    <property type="match status" value="1"/>
</dbReference>
<dbReference type="EMBL" id="JAESWB010000025">
    <property type="protein sequence ID" value="MBL4951094.1"/>
    <property type="molecule type" value="Genomic_DNA"/>
</dbReference>
<evidence type="ECO:0000313" key="3">
    <source>
        <dbReference type="Proteomes" id="UP000623967"/>
    </source>
</evidence>
<proteinExistence type="inferred from homology"/>
<accession>A0ABS1TJ87</accession>
<keyword evidence="3" id="KW-1185">Reference proteome</keyword>
<protein>
    <submittedName>
        <fullName evidence="2">DNA methyltransferase</fullName>
    </submittedName>
</protein>
<organism evidence="2 3">
    <name type="scientific">Neobacillus paridis</name>
    <dbReference type="NCBI Taxonomy" id="2803862"/>
    <lineage>
        <taxon>Bacteria</taxon>
        <taxon>Bacillati</taxon>
        <taxon>Bacillota</taxon>
        <taxon>Bacilli</taxon>
        <taxon>Bacillales</taxon>
        <taxon>Bacillaceae</taxon>
        <taxon>Neobacillus</taxon>
    </lineage>
</organism>
<keyword evidence="2" id="KW-0808">Transferase</keyword>
<sequence>MIVFPERKFNIIYADPPWQFSSKAYQDGGRDMLKLEETQYNTMTIKDIKSLPVKEIADEDCACFMWVTDSHLKEGIEVLESWGFKYKTIAFVWLKKYDSGDTCYNFAPWTLKSHEICLLGIKGRMTKHNVKNNVKGFVEAVRGRHSEKPQEIRRRIEELFGDIPRIELFAREYNKGWYVWGNEANNICPECKQGMSMGEYRNGEKEPCDECLVQYDLG</sequence>
<evidence type="ECO:0000313" key="2">
    <source>
        <dbReference type="EMBL" id="MBL4951094.1"/>
    </source>
</evidence>
<dbReference type="Gene3D" id="3.40.50.150">
    <property type="entry name" value="Vaccinia Virus protein VP39"/>
    <property type="match status" value="1"/>
</dbReference>
<dbReference type="Pfam" id="PF05063">
    <property type="entry name" value="MT-A70"/>
    <property type="match status" value="1"/>
</dbReference>
<dbReference type="InterPro" id="IPR007757">
    <property type="entry name" value="MT-A70-like"/>
</dbReference>
<name>A0ABS1TJ87_9BACI</name>
<keyword evidence="2" id="KW-0489">Methyltransferase</keyword>
<dbReference type="Proteomes" id="UP000623967">
    <property type="component" value="Unassembled WGS sequence"/>
</dbReference>
<evidence type="ECO:0000256" key="1">
    <source>
        <dbReference type="PROSITE-ProRule" id="PRU00489"/>
    </source>
</evidence>
<gene>
    <name evidence="2" type="ORF">JK635_02415</name>
</gene>
<comment type="caution">
    <text evidence="2">The sequence shown here is derived from an EMBL/GenBank/DDBJ whole genome shotgun (WGS) entry which is preliminary data.</text>
</comment>
<dbReference type="PANTHER" id="PTHR12829:SF4">
    <property type="entry name" value="N(6)-ADENINE-SPECIFIC METHYLTRANSFERASE METTL4"/>
    <property type="match status" value="1"/>
</dbReference>